<protein>
    <submittedName>
        <fullName evidence="1">Uncharacterized protein</fullName>
    </submittedName>
</protein>
<evidence type="ECO:0000313" key="2">
    <source>
        <dbReference type="Proteomes" id="UP000324222"/>
    </source>
</evidence>
<name>A0A5B7ILK8_PORTR</name>
<gene>
    <name evidence="1" type="ORF">E2C01_075841</name>
</gene>
<dbReference type="Proteomes" id="UP000324222">
    <property type="component" value="Unassembled WGS sequence"/>
</dbReference>
<comment type="caution">
    <text evidence="1">The sequence shown here is derived from an EMBL/GenBank/DDBJ whole genome shotgun (WGS) entry which is preliminary data.</text>
</comment>
<proteinExistence type="predicted"/>
<organism evidence="1 2">
    <name type="scientific">Portunus trituberculatus</name>
    <name type="common">Swimming crab</name>
    <name type="synonym">Neptunus trituberculatus</name>
    <dbReference type="NCBI Taxonomy" id="210409"/>
    <lineage>
        <taxon>Eukaryota</taxon>
        <taxon>Metazoa</taxon>
        <taxon>Ecdysozoa</taxon>
        <taxon>Arthropoda</taxon>
        <taxon>Crustacea</taxon>
        <taxon>Multicrustacea</taxon>
        <taxon>Malacostraca</taxon>
        <taxon>Eumalacostraca</taxon>
        <taxon>Eucarida</taxon>
        <taxon>Decapoda</taxon>
        <taxon>Pleocyemata</taxon>
        <taxon>Brachyura</taxon>
        <taxon>Eubrachyura</taxon>
        <taxon>Portunoidea</taxon>
        <taxon>Portunidae</taxon>
        <taxon>Portuninae</taxon>
        <taxon>Portunus</taxon>
    </lineage>
</organism>
<reference evidence="1 2" key="1">
    <citation type="submission" date="2019-05" db="EMBL/GenBank/DDBJ databases">
        <title>Another draft genome of Portunus trituberculatus and its Hox gene families provides insights of decapod evolution.</title>
        <authorList>
            <person name="Jeong J.-H."/>
            <person name="Song I."/>
            <person name="Kim S."/>
            <person name="Choi T."/>
            <person name="Kim D."/>
            <person name="Ryu S."/>
            <person name="Kim W."/>
        </authorList>
    </citation>
    <scope>NUCLEOTIDE SEQUENCE [LARGE SCALE GENOMIC DNA]</scope>
    <source>
        <tissue evidence="1">Muscle</tissue>
    </source>
</reference>
<sequence>MDVSKRCLCTNITIIILSITPPFQAYPACRPNTRLDHSTTFFKCNQMR</sequence>
<keyword evidence="2" id="KW-1185">Reference proteome</keyword>
<dbReference type="AlphaFoldDB" id="A0A5B7ILK8"/>
<evidence type="ECO:0000313" key="1">
    <source>
        <dbReference type="EMBL" id="MPC81234.1"/>
    </source>
</evidence>
<dbReference type="EMBL" id="VSRR010056348">
    <property type="protein sequence ID" value="MPC81234.1"/>
    <property type="molecule type" value="Genomic_DNA"/>
</dbReference>
<accession>A0A5B7ILK8</accession>